<keyword evidence="3" id="KW-0694">RNA-binding</keyword>
<dbReference type="Gene3D" id="3.10.290.10">
    <property type="entry name" value="RNA-binding S4 domain"/>
    <property type="match status" value="1"/>
</dbReference>
<keyword evidence="2 4" id="KW-0413">Isomerase</keyword>
<evidence type="ECO:0000313" key="8">
    <source>
        <dbReference type="Proteomes" id="UP000223071"/>
    </source>
</evidence>
<evidence type="ECO:0000256" key="3">
    <source>
        <dbReference type="PROSITE-ProRule" id="PRU00182"/>
    </source>
</evidence>
<dbReference type="CDD" id="cd02870">
    <property type="entry name" value="PseudoU_synth_RsuA_like"/>
    <property type="match status" value="1"/>
</dbReference>
<dbReference type="InterPro" id="IPR000748">
    <property type="entry name" value="PsdUridine_synth_RsuA/RluB/E/F"/>
</dbReference>
<dbReference type="GO" id="GO:0003723">
    <property type="term" value="F:RNA binding"/>
    <property type="evidence" value="ECO:0007669"/>
    <property type="project" value="UniProtKB-KW"/>
</dbReference>
<dbReference type="Proteomes" id="UP000223071">
    <property type="component" value="Unassembled WGS sequence"/>
</dbReference>
<dbReference type="Gene3D" id="3.30.70.1560">
    <property type="entry name" value="Alpha-L RNA-binding motif"/>
    <property type="match status" value="1"/>
</dbReference>
<evidence type="ECO:0000256" key="2">
    <source>
        <dbReference type="ARBA" id="ARBA00023235"/>
    </source>
</evidence>
<proteinExistence type="inferred from homology"/>
<feature type="region of interest" description="Disordered" evidence="5">
    <location>
        <begin position="247"/>
        <end position="269"/>
    </location>
</feature>
<feature type="domain" description="RNA-binding S4" evidence="6">
    <location>
        <begin position="4"/>
        <end position="72"/>
    </location>
</feature>
<dbReference type="SMART" id="SM00363">
    <property type="entry name" value="S4"/>
    <property type="match status" value="1"/>
</dbReference>
<dbReference type="Gene3D" id="3.30.70.580">
    <property type="entry name" value="Pseudouridine synthase I, catalytic domain, N-terminal subdomain"/>
    <property type="match status" value="1"/>
</dbReference>
<dbReference type="AlphaFoldDB" id="A0A2A9HH11"/>
<organism evidence="7 8">
    <name type="scientific">Tepidiforma thermophila (strain KCTC 52669 / CGMCC 1.13589 / G233)</name>
    <dbReference type="NCBI Taxonomy" id="2761530"/>
    <lineage>
        <taxon>Bacteria</taxon>
        <taxon>Bacillati</taxon>
        <taxon>Chloroflexota</taxon>
        <taxon>Tepidiformia</taxon>
        <taxon>Tepidiformales</taxon>
        <taxon>Tepidiformaceae</taxon>
        <taxon>Tepidiforma</taxon>
    </lineage>
</organism>
<dbReference type="InterPro" id="IPR006145">
    <property type="entry name" value="PsdUridine_synth_RsuA/RluA"/>
</dbReference>
<dbReference type="InterPro" id="IPR036986">
    <property type="entry name" value="S4_RNA-bd_sf"/>
</dbReference>
<dbReference type="EC" id="5.4.99.-" evidence="4"/>
<dbReference type="EMBL" id="PDJQ01000001">
    <property type="protein sequence ID" value="PFG74109.1"/>
    <property type="molecule type" value="Genomic_DNA"/>
</dbReference>
<dbReference type="PANTHER" id="PTHR47683">
    <property type="entry name" value="PSEUDOURIDINE SYNTHASE FAMILY PROTEIN-RELATED"/>
    <property type="match status" value="1"/>
</dbReference>
<dbReference type="SUPFAM" id="SSF55120">
    <property type="entry name" value="Pseudouridine synthase"/>
    <property type="match status" value="1"/>
</dbReference>
<dbReference type="InterPro" id="IPR002942">
    <property type="entry name" value="S4_RNA-bd"/>
</dbReference>
<evidence type="ECO:0000313" key="7">
    <source>
        <dbReference type="EMBL" id="PFG74109.1"/>
    </source>
</evidence>
<dbReference type="RefSeq" id="WP_098503520.1">
    <property type="nucleotide sequence ID" value="NZ_PDJQ01000001.1"/>
</dbReference>
<evidence type="ECO:0000259" key="6">
    <source>
        <dbReference type="SMART" id="SM00363"/>
    </source>
</evidence>
<dbReference type="PROSITE" id="PS01149">
    <property type="entry name" value="PSI_RSU"/>
    <property type="match status" value="1"/>
</dbReference>
<dbReference type="SUPFAM" id="SSF55174">
    <property type="entry name" value="Alpha-L RNA-binding motif"/>
    <property type="match status" value="1"/>
</dbReference>
<dbReference type="GO" id="GO:0000455">
    <property type="term" value="P:enzyme-directed rRNA pseudouridine synthesis"/>
    <property type="evidence" value="ECO:0007669"/>
    <property type="project" value="UniProtKB-ARBA"/>
</dbReference>
<dbReference type="InterPro" id="IPR018496">
    <property type="entry name" value="PsdUridine_synth_RsuA/RluB_CS"/>
</dbReference>
<reference evidence="7 8" key="1">
    <citation type="submission" date="2017-09" db="EMBL/GenBank/DDBJ databases">
        <title>Sequencing the genomes of two abundant thermophiles in Great Basin hot springs: Thermocrinis jamiesonii and novel Chloroflexi Thermoflexus hugenholtzii.</title>
        <authorList>
            <person name="Hedlund B."/>
        </authorList>
    </citation>
    <scope>NUCLEOTIDE SEQUENCE [LARGE SCALE GENOMIC DNA]</scope>
    <source>
        <strain evidence="7 8">G233</strain>
    </source>
</reference>
<dbReference type="InterPro" id="IPR020094">
    <property type="entry name" value="TruA/RsuA/RluB/E/F_N"/>
</dbReference>
<gene>
    <name evidence="7" type="ORF">A9A59_1317</name>
</gene>
<dbReference type="Pfam" id="PF01479">
    <property type="entry name" value="S4"/>
    <property type="match status" value="1"/>
</dbReference>
<evidence type="ECO:0000256" key="5">
    <source>
        <dbReference type="SAM" id="MobiDB-lite"/>
    </source>
</evidence>
<dbReference type="GO" id="GO:0120159">
    <property type="term" value="F:rRNA pseudouridine synthase activity"/>
    <property type="evidence" value="ECO:0007669"/>
    <property type="project" value="UniProtKB-ARBA"/>
</dbReference>
<comment type="similarity">
    <text evidence="1 4">Belongs to the pseudouridine synthase RsuA family.</text>
</comment>
<protein>
    <recommendedName>
        <fullName evidence="4">Pseudouridine synthase</fullName>
        <ecNumber evidence="4">5.4.99.-</ecNumber>
    </recommendedName>
</protein>
<evidence type="ECO:0000256" key="4">
    <source>
        <dbReference type="RuleBase" id="RU003887"/>
    </source>
</evidence>
<sequence length="269" mass="29419">MVQERLQKILSNAGVASRRKAEELILAGRVQVNGQVVTTLGARADLDVDEVLVDGEPVRRDRYRYFMLNKPRGIVTTARDEQGRETVLDLVPIGDVQLHPVGRLDRESEGLVIVTNDGHLTDLLTHPRYGVEKEYLVGVDAPVPAKDIERMVRGITVDGERLRAASVRPAEPPGDAEPDAGAGAWLLVTLRQGKNREIRRMLAALGRKVVVLRRLRVGPLRLGDLGSGAFRELTADEVAALYRAGRAAQAAGERAADGPERSGRLPSRR</sequence>
<dbReference type="InterPro" id="IPR042092">
    <property type="entry name" value="PsdUridine_s_RsuA/RluB/E/F_cat"/>
</dbReference>
<dbReference type="PANTHER" id="PTHR47683:SF2">
    <property type="entry name" value="RNA-BINDING S4 DOMAIN-CONTAINING PROTEIN"/>
    <property type="match status" value="1"/>
</dbReference>
<name>A0A2A9HH11_TEPT2</name>
<dbReference type="InterPro" id="IPR050343">
    <property type="entry name" value="RsuA_PseudoU_synthase"/>
</dbReference>
<dbReference type="Pfam" id="PF00849">
    <property type="entry name" value="PseudoU_synth_2"/>
    <property type="match status" value="1"/>
</dbReference>
<dbReference type="PROSITE" id="PS50889">
    <property type="entry name" value="S4"/>
    <property type="match status" value="1"/>
</dbReference>
<dbReference type="CDD" id="cd00165">
    <property type="entry name" value="S4"/>
    <property type="match status" value="1"/>
</dbReference>
<keyword evidence="8" id="KW-1185">Reference proteome</keyword>
<evidence type="ECO:0000256" key="1">
    <source>
        <dbReference type="ARBA" id="ARBA00008348"/>
    </source>
</evidence>
<feature type="compositionally biased region" description="Basic and acidic residues" evidence="5">
    <location>
        <begin position="254"/>
        <end position="263"/>
    </location>
</feature>
<dbReference type="NCBIfam" id="TIGR00093">
    <property type="entry name" value="pseudouridine synthase"/>
    <property type="match status" value="1"/>
</dbReference>
<comment type="caution">
    <text evidence="7">The sequence shown here is derived from an EMBL/GenBank/DDBJ whole genome shotgun (WGS) entry which is preliminary data.</text>
</comment>
<accession>A0A2A9HH11</accession>
<dbReference type="InterPro" id="IPR020103">
    <property type="entry name" value="PsdUridine_synth_cat_dom_sf"/>
</dbReference>
<dbReference type="FunFam" id="3.10.290.10:FF:000003">
    <property type="entry name" value="Pseudouridine synthase"/>
    <property type="match status" value="1"/>
</dbReference>